<reference evidence="1 2" key="1">
    <citation type="submission" date="2014-04" db="EMBL/GenBank/DDBJ databases">
        <authorList>
            <consortium name="DOE Joint Genome Institute"/>
            <person name="Kuo A."/>
            <person name="Kohler A."/>
            <person name="Costa M.D."/>
            <person name="Nagy L.G."/>
            <person name="Floudas D."/>
            <person name="Copeland A."/>
            <person name="Barry K.W."/>
            <person name="Cichocki N."/>
            <person name="Veneault-Fourrey C."/>
            <person name="LaButti K."/>
            <person name="Lindquist E.A."/>
            <person name="Lipzen A."/>
            <person name="Lundell T."/>
            <person name="Morin E."/>
            <person name="Murat C."/>
            <person name="Sun H."/>
            <person name="Tunlid A."/>
            <person name="Henrissat B."/>
            <person name="Grigoriev I.V."/>
            <person name="Hibbett D.S."/>
            <person name="Martin F."/>
            <person name="Nordberg H.P."/>
            <person name="Cantor M.N."/>
            <person name="Hua S.X."/>
        </authorList>
    </citation>
    <scope>NUCLEOTIDE SEQUENCE [LARGE SCALE GENOMIC DNA]</scope>
    <source>
        <strain evidence="1 2">441</strain>
    </source>
</reference>
<dbReference type="HOGENOM" id="CLU_2723120_0_0_1"/>
<reference evidence="2" key="2">
    <citation type="submission" date="2015-01" db="EMBL/GenBank/DDBJ databases">
        <title>Evolutionary Origins and Diversification of the Mycorrhizal Mutualists.</title>
        <authorList>
            <consortium name="DOE Joint Genome Institute"/>
            <consortium name="Mycorrhizal Genomics Consortium"/>
            <person name="Kohler A."/>
            <person name="Kuo A."/>
            <person name="Nagy L.G."/>
            <person name="Floudas D."/>
            <person name="Copeland A."/>
            <person name="Barry K.W."/>
            <person name="Cichocki N."/>
            <person name="Veneault-Fourrey C."/>
            <person name="LaButti K."/>
            <person name="Lindquist E.A."/>
            <person name="Lipzen A."/>
            <person name="Lundell T."/>
            <person name="Morin E."/>
            <person name="Murat C."/>
            <person name="Riley R."/>
            <person name="Ohm R."/>
            <person name="Sun H."/>
            <person name="Tunlid A."/>
            <person name="Henrissat B."/>
            <person name="Grigoriev I.V."/>
            <person name="Hibbett D.S."/>
            <person name="Martin F."/>
        </authorList>
    </citation>
    <scope>NUCLEOTIDE SEQUENCE [LARGE SCALE GENOMIC DNA]</scope>
    <source>
        <strain evidence="2">441</strain>
    </source>
</reference>
<keyword evidence="2" id="KW-1185">Reference proteome</keyword>
<dbReference type="EMBL" id="KN833786">
    <property type="protein sequence ID" value="KIK19308.1"/>
    <property type="molecule type" value="Genomic_DNA"/>
</dbReference>
<accession>A0A0C9ZH47</accession>
<dbReference type="Proteomes" id="UP000054018">
    <property type="component" value="Unassembled WGS sequence"/>
</dbReference>
<proteinExistence type="predicted"/>
<sequence length="72" mass="8325">MVLASINKYQLYMFDGGRAWDSCLLRRERPLPGLSRRIKVKKGRMRSAGKHQQQLDFSFTYTPSSNSLSICQ</sequence>
<organism evidence="1 2">
    <name type="scientific">Pisolithus microcarpus 441</name>
    <dbReference type="NCBI Taxonomy" id="765257"/>
    <lineage>
        <taxon>Eukaryota</taxon>
        <taxon>Fungi</taxon>
        <taxon>Dikarya</taxon>
        <taxon>Basidiomycota</taxon>
        <taxon>Agaricomycotina</taxon>
        <taxon>Agaricomycetes</taxon>
        <taxon>Agaricomycetidae</taxon>
        <taxon>Boletales</taxon>
        <taxon>Sclerodermatineae</taxon>
        <taxon>Pisolithaceae</taxon>
        <taxon>Pisolithus</taxon>
    </lineage>
</organism>
<dbReference type="AlphaFoldDB" id="A0A0C9ZH47"/>
<gene>
    <name evidence="1" type="ORF">PISMIDRAFT_154515</name>
</gene>
<protein>
    <submittedName>
        <fullName evidence="1">Uncharacterized protein</fullName>
    </submittedName>
</protein>
<evidence type="ECO:0000313" key="1">
    <source>
        <dbReference type="EMBL" id="KIK19308.1"/>
    </source>
</evidence>
<name>A0A0C9ZH47_9AGAM</name>
<evidence type="ECO:0000313" key="2">
    <source>
        <dbReference type="Proteomes" id="UP000054018"/>
    </source>
</evidence>